<dbReference type="Proteomes" id="UP000597762">
    <property type="component" value="Unassembled WGS sequence"/>
</dbReference>
<dbReference type="PANTHER" id="PTHR22847">
    <property type="entry name" value="WD40 REPEAT PROTEIN"/>
    <property type="match status" value="1"/>
</dbReference>
<feature type="domain" description="NAD-dependent epimerase/dehydratase" evidence="3">
    <location>
        <begin position="64"/>
        <end position="191"/>
    </location>
</feature>
<dbReference type="InterPro" id="IPR001509">
    <property type="entry name" value="Epimerase_deHydtase"/>
</dbReference>
<dbReference type="GO" id="GO:1990234">
    <property type="term" value="C:transferase complex"/>
    <property type="evidence" value="ECO:0007669"/>
    <property type="project" value="UniProtKB-ARBA"/>
</dbReference>
<dbReference type="EMBL" id="CAHIKZ030004034">
    <property type="protein sequence ID" value="CAE1306494.1"/>
    <property type="molecule type" value="Genomic_DNA"/>
</dbReference>
<evidence type="ECO:0000313" key="5">
    <source>
        <dbReference type="Proteomes" id="UP000597762"/>
    </source>
</evidence>
<dbReference type="AlphaFoldDB" id="A0A812DU94"/>
<dbReference type="Gene3D" id="3.40.50.720">
    <property type="entry name" value="NAD(P)-binding Rossmann-like Domain"/>
    <property type="match status" value="1"/>
</dbReference>
<dbReference type="InterPro" id="IPR036322">
    <property type="entry name" value="WD40_repeat_dom_sf"/>
</dbReference>
<gene>
    <name evidence="4" type="ORF">SPHA_58700</name>
</gene>
<dbReference type="Pfam" id="PF00400">
    <property type="entry name" value="WD40"/>
    <property type="match status" value="2"/>
</dbReference>
<dbReference type="OrthoDB" id="2095648at2759"/>
<sequence>MLIKPFVHHLRCDRMQSLYRCDDMNLLLTSNPSIFFDTVIDFSAYHQEAVSDVMNILQNRIGFYVLISTDSVYEVCIKNHFQPTRESDAVRPTNEALLKEYNQKDDYGNRKLQCEEILTSQSGSNKVPYIIYRLPDVIGPRDNTYRWWIYQSWMRLRKYLERPVSVPDAFVNKPMSLVYVEDVADVIVKYMFGGEGIQNENPDYGKTTCVKFHGNLLLTGHENGAVLCWANAGTKTQTCTTLHRHRSTVTALTVVDKSNLKNGKSPVFTVISGSEDRDLRFTTYEFKPLKSACYNHSTAITSISSWGQYFVTGSHDTILCGQWVFHLSSNLKWERCHHLLGHSCSYVRSTAIWGNKVVTGDDDGNVYIWELIETNKRYLLPLVIHTLPGPVQQTLICGDRILCLANKDVLAVSLNGEKFYKFSVYNELFRNPECLGAWGPILAIGLKSGIVAVYHFENDAEWQNINVSKPLQMLHSGQEHVIDVDITDSGLGLSITFSTDDNSVHLAHWLPHLPQTTT</sequence>
<evidence type="ECO:0000256" key="2">
    <source>
        <dbReference type="ARBA" id="ARBA00022737"/>
    </source>
</evidence>
<name>A0A812DU94_ACAPH</name>
<evidence type="ECO:0000259" key="3">
    <source>
        <dbReference type="Pfam" id="PF01370"/>
    </source>
</evidence>
<reference evidence="4" key="1">
    <citation type="submission" date="2021-01" db="EMBL/GenBank/DDBJ databases">
        <authorList>
            <person name="Li R."/>
            <person name="Bekaert M."/>
        </authorList>
    </citation>
    <scope>NUCLEOTIDE SEQUENCE</scope>
    <source>
        <strain evidence="4">Farmed</strain>
    </source>
</reference>
<organism evidence="4 5">
    <name type="scientific">Acanthosepion pharaonis</name>
    <name type="common">Pharaoh cuttlefish</name>
    <name type="synonym">Sepia pharaonis</name>
    <dbReference type="NCBI Taxonomy" id="158019"/>
    <lineage>
        <taxon>Eukaryota</taxon>
        <taxon>Metazoa</taxon>
        <taxon>Spiralia</taxon>
        <taxon>Lophotrochozoa</taxon>
        <taxon>Mollusca</taxon>
        <taxon>Cephalopoda</taxon>
        <taxon>Coleoidea</taxon>
        <taxon>Decapodiformes</taxon>
        <taxon>Sepiida</taxon>
        <taxon>Sepiina</taxon>
        <taxon>Sepiidae</taxon>
        <taxon>Acanthosepion</taxon>
    </lineage>
</organism>
<dbReference type="InterPro" id="IPR001680">
    <property type="entry name" value="WD40_rpt"/>
</dbReference>
<keyword evidence="5" id="KW-1185">Reference proteome</keyword>
<accession>A0A812DU94</accession>
<proteinExistence type="predicted"/>
<dbReference type="SMART" id="SM00320">
    <property type="entry name" value="WD40"/>
    <property type="match status" value="3"/>
</dbReference>
<dbReference type="PANTHER" id="PTHR22847:SF637">
    <property type="entry name" value="WD REPEAT DOMAIN 5B"/>
    <property type="match status" value="1"/>
</dbReference>
<dbReference type="SUPFAM" id="SSF50978">
    <property type="entry name" value="WD40 repeat-like"/>
    <property type="match status" value="1"/>
</dbReference>
<dbReference type="InterPro" id="IPR036291">
    <property type="entry name" value="NAD(P)-bd_dom_sf"/>
</dbReference>
<evidence type="ECO:0000313" key="4">
    <source>
        <dbReference type="EMBL" id="CAE1306494.1"/>
    </source>
</evidence>
<dbReference type="Pfam" id="PF01370">
    <property type="entry name" value="Epimerase"/>
    <property type="match status" value="1"/>
</dbReference>
<evidence type="ECO:0000256" key="1">
    <source>
        <dbReference type="ARBA" id="ARBA00022574"/>
    </source>
</evidence>
<dbReference type="Gene3D" id="2.130.10.10">
    <property type="entry name" value="YVTN repeat-like/Quinoprotein amine dehydrogenase"/>
    <property type="match status" value="1"/>
</dbReference>
<dbReference type="SUPFAM" id="SSF51735">
    <property type="entry name" value="NAD(P)-binding Rossmann-fold domains"/>
    <property type="match status" value="1"/>
</dbReference>
<protein>
    <recommendedName>
        <fullName evidence="3">NAD-dependent epimerase/dehydratase domain-containing protein</fullName>
    </recommendedName>
</protein>
<comment type="caution">
    <text evidence="4">The sequence shown here is derived from an EMBL/GenBank/DDBJ whole genome shotgun (WGS) entry which is preliminary data.</text>
</comment>
<keyword evidence="1" id="KW-0853">WD repeat</keyword>
<keyword evidence="2" id="KW-0677">Repeat</keyword>
<dbReference type="InterPro" id="IPR015943">
    <property type="entry name" value="WD40/YVTN_repeat-like_dom_sf"/>
</dbReference>